<name>L0DGU6_SINAD</name>
<evidence type="ECO:0000313" key="2">
    <source>
        <dbReference type="EMBL" id="AGA28487.1"/>
    </source>
</evidence>
<keyword evidence="3" id="KW-1185">Reference proteome</keyword>
<dbReference type="OrthoDB" id="512307at2"/>
<proteinExistence type="predicted"/>
<accession>L0DGU6</accession>
<protein>
    <recommendedName>
        <fullName evidence="1">DUF4325 domain-containing protein</fullName>
    </recommendedName>
</protein>
<gene>
    <name evidence="2" type="ordered locus">Sinac_4288</name>
</gene>
<dbReference type="InterPro" id="IPR025474">
    <property type="entry name" value="DUF4325"/>
</dbReference>
<dbReference type="KEGG" id="saci:Sinac_4288"/>
<dbReference type="AlphaFoldDB" id="L0DGU6"/>
<evidence type="ECO:0000313" key="3">
    <source>
        <dbReference type="Proteomes" id="UP000010798"/>
    </source>
</evidence>
<dbReference type="Pfam" id="PF14213">
    <property type="entry name" value="DUF4325"/>
    <property type="match status" value="1"/>
</dbReference>
<feature type="domain" description="DUF4325" evidence="1">
    <location>
        <begin position="19"/>
        <end position="81"/>
    </location>
</feature>
<dbReference type="RefSeq" id="WP_015247612.1">
    <property type="nucleotide sequence ID" value="NC_019892.1"/>
</dbReference>
<reference evidence="2 3" key="1">
    <citation type="submission" date="2012-02" db="EMBL/GenBank/DDBJ databases">
        <title>Complete sequence of chromosome of Singulisphaera acidiphila DSM 18658.</title>
        <authorList>
            <consortium name="US DOE Joint Genome Institute (JGI-PGF)"/>
            <person name="Lucas S."/>
            <person name="Copeland A."/>
            <person name="Lapidus A."/>
            <person name="Glavina del Rio T."/>
            <person name="Dalin E."/>
            <person name="Tice H."/>
            <person name="Bruce D."/>
            <person name="Goodwin L."/>
            <person name="Pitluck S."/>
            <person name="Peters L."/>
            <person name="Ovchinnikova G."/>
            <person name="Chertkov O."/>
            <person name="Kyrpides N."/>
            <person name="Mavromatis K."/>
            <person name="Ivanova N."/>
            <person name="Brettin T."/>
            <person name="Detter J.C."/>
            <person name="Han C."/>
            <person name="Larimer F."/>
            <person name="Land M."/>
            <person name="Hauser L."/>
            <person name="Markowitz V."/>
            <person name="Cheng J.-F."/>
            <person name="Hugenholtz P."/>
            <person name="Woyke T."/>
            <person name="Wu D."/>
            <person name="Tindall B."/>
            <person name="Pomrenke H."/>
            <person name="Brambilla E."/>
            <person name="Klenk H.-P."/>
            <person name="Eisen J.A."/>
        </authorList>
    </citation>
    <scope>NUCLEOTIDE SEQUENCE [LARGE SCALE GENOMIC DNA]</scope>
    <source>
        <strain evidence="3">ATCC BAA-1392 / DSM 18658 / VKM B-2454 / MOB10</strain>
    </source>
</reference>
<sequence length="116" mass="12426">MTPIRVVELIGPVCVDPEDGAVLCQQTHTALAQGACAILDFSGVRTLTSSFLNSAVSCLFANFSVDALSQRLNWTGLDSTDEKLVHLVLKNAARYYNATPDQQAAILSASNRALED</sequence>
<evidence type="ECO:0000259" key="1">
    <source>
        <dbReference type="Pfam" id="PF14213"/>
    </source>
</evidence>
<dbReference type="Proteomes" id="UP000010798">
    <property type="component" value="Chromosome"/>
</dbReference>
<dbReference type="STRING" id="886293.Sinac_4288"/>
<organism evidence="2 3">
    <name type="scientific">Singulisphaera acidiphila (strain ATCC BAA-1392 / DSM 18658 / VKM B-2454 / MOB10)</name>
    <dbReference type="NCBI Taxonomy" id="886293"/>
    <lineage>
        <taxon>Bacteria</taxon>
        <taxon>Pseudomonadati</taxon>
        <taxon>Planctomycetota</taxon>
        <taxon>Planctomycetia</taxon>
        <taxon>Isosphaerales</taxon>
        <taxon>Isosphaeraceae</taxon>
        <taxon>Singulisphaera</taxon>
    </lineage>
</organism>
<dbReference type="EMBL" id="CP003364">
    <property type="protein sequence ID" value="AGA28487.1"/>
    <property type="molecule type" value="Genomic_DNA"/>
</dbReference>
<dbReference type="HOGENOM" id="CLU_2095236_0_0_0"/>